<gene>
    <name evidence="3" type="ORF">GGQ54_001552</name>
</gene>
<dbReference type="SMART" id="SM00342">
    <property type="entry name" value="HTH_ARAC"/>
    <property type="match status" value="1"/>
</dbReference>
<dbReference type="SUPFAM" id="SSF51182">
    <property type="entry name" value="RmlC-like cupins"/>
    <property type="match status" value="1"/>
</dbReference>
<protein>
    <submittedName>
        <fullName evidence="3">AraC-like DNA-binding protein</fullName>
    </submittedName>
</protein>
<dbReference type="Pfam" id="PF12833">
    <property type="entry name" value="HTH_18"/>
    <property type="match status" value="1"/>
</dbReference>
<dbReference type="AlphaFoldDB" id="A0A7Z0D8Z5"/>
<evidence type="ECO:0000313" key="4">
    <source>
        <dbReference type="Proteomes" id="UP000527616"/>
    </source>
</evidence>
<dbReference type="RefSeq" id="WP_179444876.1">
    <property type="nucleotide sequence ID" value="NZ_JACBZS010000001.1"/>
</dbReference>
<evidence type="ECO:0000256" key="1">
    <source>
        <dbReference type="ARBA" id="ARBA00023125"/>
    </source>
</evidence>
<sequence length="252" mass="27105">MTTPLAAAVPRTAVRFLGHATHHHDSPHLVHLVRGAAEVVADGQRHALAAGETLWLATGVPHSVQTTPGAIVFGPMITREPPRRVRALGHRPELAELMLTAVAASPRATEIVPFREAIDRLLAGIDRPRFSLERPSHPVAREIADRLLAGGRWTLGATLPELAERHLSSVRQIQRWFGDETGQAFARWRTRARLNLALAELAGGAPPARAARAAGYATRDGLLRALARETGRPYADIARDPLGTSGEPAVGC</sequence>
<keyword evidence="1 3" id="KW-0238">DNA-binding</keyword>
<dbReference type="Proteomes" id="UP000527616">
    <property type="component" value="Unassembled WGS sequence"/>
</dbReference>
<dbReference type="PANTHER" id="PTHR11019">
    <property type="entry name" value="HTH-TYPE TRANSCRIPTIONAL REGULATOR NIMR"/>
    <property type="match status" value="1"/>
</dbReference>
<evidence type="ECO:0000313" key="3">
    <source>
        <dbReference type="EMBL" id="NYI70992.1"/>
    </source>
</evidence>
<dbReference type="Pfam" id="PF02311">
    <property type="entry name" value="AraC_binding"/>
    <property type="match status" value="1"/>
</dbReference>
<dbReference type="InterPro" id="IPR003313">
    <property type="entry name" value="AraC-bd"/>
</dbReference>
<dbReference type="PROSITE" id="PS01124">
    <property type="entry name" value="HTH_ARAC_FAMILY_2"/>
    <property type="match status" value="1"/>
</dbReference>
<dbReference type="Gene3D" id="2.60.120.10">
    <property type="entry name" value="Jelly Rolls"/>
    <property type="match status" value="1"/>
</dbReference>
<dbReference type="Gene3D" id="1.10.10.60">
    <property type="entry name" value="Homeodomain-like"/>
    <property type="match status" value="1"/>
</dbReference>
<proteinExistence type="predicted"/>
<dbReference type="GO" id="GO:0043565">
    <property type="term" value="F:sequence-specific DNA binding"/>
    <property type="evidence" value="ECO:0007669"/>
    <property type="project" value="InterPro"/>
</dbReference>
<evidence type="ECO:0000259" key="2">
    <source>
        <dbReference type="PROSITE" id="PS01124"/>
    </source>
</evidence>
<dbReference type="InterPro" id="IPR018060">
    <property type="entry name" value="HTH_AraC"/>
</dbReference>
<dbReference type="EMBL" id="JACBZS010000001">
    <property type="protein sequence ID" value="NYI70992.1"/>
    <property type="molecule type" value="Genomic_DNA"/>
</dbReference>
<name>A0A7Z0D8Z5_9ACTN</name>
<dbReference type="GO" id="GO:0003700">
    <property type="term" value="F:DNA-binding transcription factor activity"/>
    <property type="evidence" value="ECO:0007669"/>
    <property type="project" value="InterPro"/>
</dbReference>
<accession>A0A7Z0D8Z5</accession>
<reference evidence="3 4" key="1">
    <citation type="submission" date="2020-07" db="EMBL/GenBank/DDBJ databases">
        <title>Sequencing the genomes of 1000 actinobacteria strains.</title>
        <authorList>
            <person name="Klenk H.-P."/>
        </authorList>
    </citation>
    <scope>NUCLEOTIDE SEQUENCE [LARGE SCALE GENOMIC DNA]</scope>
    <source>
        <strain evidence="3 4">DSM 103164</strain>
    </source>
</reference>
<dbReference type="InterPro" id="IPR011051">
    <property type="entry name" value="RmlC_Cupin_sf"/>
</dbReference>
<dbReference type="InterPro" id="IPR014710">
    <property type="entry name" value="RmlC-like_jellyroll"/>
</dbReference>
<keyword evidence="4" id="KW-1185">Reference proteome</keyword>
<comment type="caution">
    <text evidence="3">The sequence shown here is derived from an EMBL/GenBank/DDBJ whole genome shotgun (WGS) entry which is preliminary data.</text>
</comment>
<feature type="domain" description="HTH araC/xylS-type" evidence="2">
    <location>
        <begin position="137"/>
        <end position="240"/>
    </location>
</feature>
<dbReference type="PANTHER" id="PTHR11019:SF199">
    <property type="entry name" value="HTH-TYPE TRANSCRIPTIONAL REGULATOR NIMR"/>
    <property type="match status" value="1"/>
</dbReference>
<organism evidence="3 4">
    <name type="scientific">Naumannella cuiyingiana</name>
    <dbReference type="NCBI Taxonomy" id="1347891"/>
    <lineage>
        <taxon>Bacteria</taxon>
        <taxon>Bacillati</taxon>
        <taxon>Actinomycetota</taxon>
        <taxon>Actinomycetes</taxon>
        <taxon>Propionibacteriales</taxon>
        <taxon>Propionibacteriaceae</taxon>
        <taxon>Naumannella</taxon>
    </lineage>
</organism>